<dbReference type="AlphaFoldDB" id="A0A6J6L8C0"/>
<accession>A0A6J6L8C0</accession>
<reference evidence="1" key="1">
    <citation type="submission" date="2020-05" db="EMBL/GenBank/DDBJ databases">
        <authorList>
            <person name="Chiriac C."/>
            <person name="Salcher M."/>
            <person name="Ghai R."/>
            <person name="Kavagutti S V."/>
        </authorList>
    </citation>
    <scope>NUCLEOTIDE SEQUENCE</scope>
</reference>
<evidence type="ECO:0000313" key="1">
    <source>
        <dbReference type="EMBL" id="CAB4658220.1"/>
    </source>
</evidence>
<gene>
    <name evidence="1" type="ORF">UFOPK2237_00907</name>
</gene>
<proteinExistence type="predicted"/>
<organism evidence="1">
    <name type="scientific">freshwater metagenome</name>
    <dbReference type="NCBI Taxonomy" id="449393"/>
    <lineage>
        <taxon>unclassified sequences</taxon>
        <taxon>metagenomes</taxon>
        <taxon>ecological metagenomes</taxon>
    </lineage>
</organism>
<dbReference type="EMBL" id="CAEZWI010000120">
    <property type="protein sequence ID" value="CAB4658220.1"/>
    <property type="molecule type" value="Genomic_DNA"/>
</dbReference>
<sequence length="190" mass="19621">MASNSLTYGIAAPSKFATDFTPAPGGVRKGSFYGFVPNTLLSSGFGLTDPTQASSLMSIARTSSTTATGTDTVTWASWDEATNGTAGQFVSITDITFSAPKFQMSRKVTTVAKGKSRTKTAILTDVGVTLAKGEKATIKIAKSSSKICSVSGSKVKAKKKAGTCSYTVTVKNKKGKKVAAKTKSGSFTVS</sequence>
<name>A0A6J6L8C0_9ZZZZ</name>
<protein>
    <submittedName>
        <fullName evidence="1">Unannotated protein</fullName>
    </submittedName>
</protein>